<name>F3QUC3_9BACT</name>
<dbReference type="InterPro" id="IPR012336">
    <property type="entry name" value="Thioredoxin-like_fold"/>
</dbReference>
<keyword evidence="7" id="KW-1185">Reference proteome</keyword>
<dbReference type="STRING" id="762982.HMPREF9442_01793"/>
<organism evidence="6 7">
    <name type="scientific">Paraprevotella xylaniphila YIT 11841</name>
    <dbReference type="NCBI Taxonomy" id="762982"/>
    <lineage>
        <taxon>Bacteria</taxon>
        <taxon>Pseudomonadati</taxon>
        <taxon>Bacteroidota</taxon>
        <taxon>Bacteroidia</taxon>
        <taxon>Bacteroidales</taxon>
        <taxon>Prevotellaceae</taxon>
        <taxon>Paraprevotella</taxon>
    </lineage>
</organism>
<proteinExistence type="predicted"/>
<evidence type="ECO:0000256" key="1">
    <source>
        <dbReference type="ARBA" id="ARBA00004196"/>
    </source>
</evidence>
<sequence>MYQIFSGHDFAEFQKLCNFMSVNLDNSMMKHLKQKLIALLCVTFAVVSAWANDSVVWHHPVVGYTHSIVEVTKVVLHADRTEVSCHVHYPSGYWIQILRTTELQTDGRNFPVRDASGIPLGERYTMPESDEVDFTLTFDAVPLGTVKMNLVEPGGWTVYNIRPEDYRPEGIEDTYWRDVRTGDWFVGFSGDGVIYDGKVWDVVSREERRDGRGQWVIAYGGEQLAVEVGKEKRGTRRITVGKEPPVECSLITGAALPDYPVEDLREGFKDNGYRADDSVTIVGWMKDMPAEAWEKGRSVEILRNNIFMDKQESFVAAMDSTGRFSVRVPLVNTSEIYIDIGRKGINTVVEPGETYFLLHDFSTGHVLFMGEDVRLQNELQTHPPLYVDGYLRKGQGTVDEFRIQMEEKYRHAVEELSRRVEEHPNLSRRYRYYMESFVLTGLGRSMMQARFAVPDWQLPEDYVDFVRTKVWQRPPKPYTLCQTFSTLMRDYIDHSSEAKDKVRGDVTFNAFESLQQRGEISMTEEEVNAVEAYQLVVRDLQEKLNAEPSDSLRQRMVVEFGKSELSQRFMSLVTRFEDVLNEEILIDNIDFWKEDAESVGCDSILCQIHLARKLYGLIDNMRKPLPDRMMAKAEWGIRLEGGWDIVSREQEKYVAIQNRDLSDVSSLRSAEYVKDVTGGEALLRKLTEPYRGKLVLLDIWGTWCGPCKEALSHSHELFERMRPYGVVFLYLANRSAEDSWKNVIKQYNVVGDNVVHYNLPDDQQRAIEQYLGVNCFPSYRLIGVDGHVFDVNADPRNLDALEGLVKQLVLSGQ</sequence>
<evidence type="ECO:0000313" key="7">
    <source>
        <dbReference type="Proteomes" id="UP000005546"/>
    </source>
</evidence>
<dbReference type="EMBL" id="AFBR01000049">
    <property type="protein sequence ID" value="EGG53938.1"/>
    <property type="molecule type" value="Genomic_DNA"/>
</dbReference>
<evidence type="ECO:0000256" key="3">
    <source>
        <dbReference type="ARBA" id="ARBA00023157"/>
    </source>
</evidence>
<dbReference type="GO" id="GO:0017004">
    <property type="term" value="P:cytochrome complex assembly"/>
    <property type="evidence" value="ECO:0007669"/>
    <property type="project" value="UniProtKB-KW"/>
</dbReference>
<reference evidence="6 7" key="1">
    <citation type="submission" date="2011-02" db="EMBL/GenBank/DDBJ databases">
        <authorList>
            <person name="Weinstock G."/>
            <person name="Sodergren E."/>
            <person name="Clifton S."/>
            <person name="Fulton L."/>
            <person name="Fulton B."/>
            <person name="Courtney L."/>
            <person name="Fronick C."/>
            <person name="Harrison M."/>
            <person name="Strong C."/>
            <person name="Farmer C."/>
            <person name="Delahaunty K."/>
            <person name="Markovic C."/>
            <person name="Hall O."/>
            <person name="Minx P."/>
            <person name="Tomlinson C."/>
            <person name="Mitreva M."/>
            <person name="Hou S."/>
            <person name="Chen J."/>
            <person name="Wollam A."/>
            <person name="Pepin K.H."/>
            <person name="Johnson M."/>
            <person name="Bhonagiri V."/>
            <person name="Zhang X."/>
            <person name="Suruliraj S."/>
            <person name="Warren W."/>
            <person name="Chinwalla A."/>
            <person name="Mardis E.R."/>
            <person name="Wilson R.K."/>
        </authorList>
    </citation>
    <scope>NUCLEOTIDE SEQUENCE [LARGE SCALE GENOMIC DNA]</scope>
    <source>
        <strain evidence="6 7">YIT 11841</strain>
    </source>
</reference>
<dbReference type="Gene3D" id="3.40.30.10">
    <property type="entry name" value="Glutaredoxin"/>
    <property type="match status" value="1"/>
</dbReference>
<keyword evidence="3" id="KW-1015">Disulfide bond</keyword>
<dbReference type="PROSITE" id="PS51352">
    <property type="entry name" value="THIOREDOXIN_2"/>
    <property type="match status" value="1"/>
</dbReference>
<evidence type="ECO:0000256" key="2">
    <source>
        <dbReference type="ARBA" id="ARBA00022748"/>
    </source>
</evidence>
<dbReference type="GO" id="GO:0030313">
    <property type="term" value="C:cell envelope"/>
    <property type="evidence" value="ECO:0007669"/>
    <property type="project" value="UniProtKB-SubCell"/>
</dbReference>
<feature type="domain" description="Thioredoxin" evidence="5">
    <location>
        <begin position="661"/>
        <end position="810"/>
    </location>
</feature>
<evidence type="ECO:0000259" key="5">
    <source>
        <dbReference type="PROSITE" id="PS51352"/>
    </source>
</evidence>
<keyword evidence="4" id="KW-0676">Redox-active center</keyword>
<protein>
    <submittedName>
        <fullName evidence="6">Redoxin family protein</fullName>
    </submittedName>
</protein>
<dbReference type="eggNOG" id="COG0526">
    <property type="taxonomic scope" value="Bacteria"/>
</dbReference>
<accession>F3QUC3</accession>
<dbReference type="InterPro" id="IPR013766">
    <property type="entry name" value="Thioredoxin_domain"/>
</dbReference>
<dbReference type="HOGENOM" id="CLU_016082_0_0_10"/>
<dbReference type="RefSeq" id="WP_008627177.1">
    <property type="nucleotide sequence ID" value="NZ_GL883849.1"/>
</dbReference>
<evidence type="ECO:0000313" key="6">
    <source>
        <dbReference type="EMBL" id="EGG53938.1"/>
    </source>
</evidence>
<keyword evidence="2" id="KW-0201">Cytochrome c-type biogenesis</keyword>
<evidence type="ECO:0000256" key="4">
    <source>
        <dbReference type="ARBA" id="ARBA00023284"/>
    </source>
</evidence>
<comment type="subcellular location">
    <subcellularLocation>
        <location evidence="1">Cell envelope</location>
    </subcellularLocation>
</comment>
<dbReference type="InterPro" id="IPR050553">
    <property type="entry name" value="Thioredoxin_ResA/DsbE_sf"/>
</dbReference>
<comment type="caution">
    <text evidence="6">The sequence shown here is derived from an EMBL/GenBank/DDBJ whole genome shotgun (WGS) entry which is preliminary data.</text>
</comment>
<dbReference type="InterPro" id="IPR036249">
    <property type="entry name" value="Thioredoxin-like_sf"/>
</dbReference>
<dbReference type="CDD" id="cd02966">
    <property type="entry name" value="TlpA_like_family"/>
    <property type="match status" value="1"/>
</dbReference>
<dbReference type="PANTHER" id="PTHR42852:SF6">
    <property type="entry name" value="THIOL:DISULFIDE INTERCHANGE PROTEIN DSBE"/>
    <property type="match status" value="1"/>
</dbReference>
<dbReference type="Pfam" id="PF13905">
    <property type="entry name" value="Thioredoxin_8"/>
    <property type="match status" value="1"/>
</dbReference>
<dbReference type="AlphaFoldDB" id="F3QUC3"/>
<dbReference type="PANTHER" id="PTHR42852">
    <property type="entry name" value="THIOL:DISULFIDE INTERCHANGE PROTEIN DSBE"/>
    <property type="match status" value="1"/>
</dbReference>
<gene>
    <name evidence="6" type="ORF">HMPREF9442_01793</name>
</gene>
<dbReference type="SUPFAM" id="SSF52833">
    <property type="entry name" value="Thioredoxin-like"/>
    <property type="match status" value="1"/>
</dbReference>
<dbReference type="Proteomes" id="UP000005546">
    <property type="component" value="Unassembled WGS sequence"/>
</dbReference>